<dbReference type="AlphaFoldDB" id="A0AB34K8L5"/>
<dbReference type="EMBL" id="JBGBPQ010000001">
    <property type="protein sequence ID" value="KAL1529717.1"/>
    <property type="molecule type" value="Genomic_DNA"/>
</dbReference>
<dbReference type="PANTHER" id="PTHR13271">
    <property type="entry name" value="UNCHARACTERIZED PUTATIVE METHYLTRANSFERASE"/>
    <property type="match status" value="1"/>
</dbReference>
<protein>
    <recommendedName>
        <fullName evidence="3">SET domain-containing protein</fullName>
    </recommendedName>
</protein>
<gene>
    <name evidence="1" type="ORF">AB1Y20_000655</name>
</gene>
<dbReference type="CDD" id="cd10527">
    <property type="entry name" value="SET_LSMT"/>
    <property type="match status" value="1"/>
</dbReference>
<dbReference type="SUPFAM" id="SSF82199">
    <property type="entry name" value="SET domain"/>
    <property type="match status" value="1"/>
</dbReference>
<dbReference type="InterPro" id="IPR050600">
    <property type="entry name" value="SETD3_SETD6_MTase"/>
</dbReference>
<organism evidence="1 2">
    <name type="scientific">Prymnesium parvum</name>
    <name type="common">Toxic golden alga</name>
    <dbReference type="NCBI Taxonomy" id="97485"/>
    <lineage>
        <taxon>Eukaryota</taxon>
        <taxon>Haptista</taxon>
        <taxon>Haptophyta</taxon>
        <taxon>Prymnesiophyceae</taxon>
        <taxon>Prymnesiales</taxon>
        <taxon>Prymnesiaceae</taxon>
        <taxon>Prymnesium</taxon>
    </lineage>
</organism>
<evidence type="ECO:0000313" key="1">
    <source>
        <dbReference type="EMBL" id="KAL1529717.1"/>
    </source>
</evidence>
<proteinExistence type="predicted"/>
<sequence length="484" mass="53323">MLPLSLLSTSLQPLSFLPHSSRPLFVPAPTSDPRCSVISASAPRHAPNQPCIANNHQATCEDQLAFDQLAEWVVLEGGFVGKVSVKTVNGLRGLYVREDVKAGEPLLAVPSQCMLFACDGDATCKEEQHLKLHERLMFRLLTAAATGDKALYRATMPRSVPLLRDWSDTDLLELQSDELCAAVWSQREHLRRTCERVMCAWAQRHPTLSPPTTEQLHWAESIVRSRSLASAEGMDRAMMLVPLFDLCNHKAQSPRGVGSEHQPPVLLTSDGVVVLCSRNDLKLGEEVHIEYCDEGNWGLLRDYGFTMPVGRTGQDASLEELHIGGAAQLVIGSPELDRVAVRRAQEELCSMLFTERVDSAAGALRREAETIAAVRDACAAALLQKPTSEAQDAIELDALATTCGDTTTQRKLDALRIRMGHKKKLRRAVQELEAAHTNCVTLMREASTSTLTSRTTPDYSTYELAHFGRHALEALERSRAEYAP</sequence>
<name>A0AB34K8L5_PRYPA</name>
<evidence type="ECO:0000313" key="2">
    <source>
        <dbReference type="Proteomes" id="UP001515480"/>
    </source>
</evidence>
<evidence type="ECO:0008006" key="3">
    <source>
        <dbReference type="Google" id="ProtNLM"/>
    </source>
</evidence>
<accession>A0AB34K8L5</accession>
<dbReference type="InterPro" id="IPR046341">
    <property type="entry name" value="SET_dom_sf"/>
</dbReference>
<keyword evidence="2" id="KW-1185">Reference proteome</keyword>
<dbReference type="Gene3D" id="3.90.1410.10">
    <property type="entry name" value="set domain protein methyltransferase, domain 1"/>
    <property type="match status" value="1"/>
</dbReference>
<comment type="caution">
    <text evidence="1">The sequence shown here is derived from an EMBL/GenBank/DDBJ whole genome shotgun (WGS) entry which is preliminary data.</text>
</comment>
<reference evidence="1 2" key="1">
    <citation type="journal article" date="2024" name="Science">
        <title>Giant polyketide synthase enzymes in the biosynthesis of giant marine polyether toxins.</title>
        <authorList>
            <person name="Fallon T.R."/>
            <person name="Shende V.V."/>
            <person name="Wierzbicki I.H."/>
            <person name="Pendleton A.L."/>
            <person name="Watervoot N.F."/>
            <person name="Auber R.P."/>
            <person name="Gonzalez D.J."/>
            <person name="Wisecaver J.H."/>
            <person name="Moore B.S."/>
        </authorList>
    </citation>
    <scope>NUCLEOTIDE SEQUENCE [LARGE SCALE GENOMIC DNA]</scope>
    <source>
        <strain evidence="1 2">12B1</strain>
    </source>
</reference>
<dbReference type="Proteomes" id="UP001515480">
    <property type="component" value="Unassembled WGS sequence"/>
</dbReference>
<dbReference type="GO" id="GO:0016279">
    <property type="term" value="F:protein-lysine N-methyltransferase activity"/>
    <property type="evidence" value="ECO:0007669"/>
    <property type="project" value="TreeGrafter"/>
</dbReference>